<dbReference type="InterPro" id="IPR049704">
    <property type="entry name" value="Aminotrans_3_PPA_site"/>
</dbReference>
<dbReference type="PIRSF" id="PIRSF000521">
    <property type="entry name" value="Transaminase_4ab_Lys_Orn"/>
    <property type="match status" value="1"/>
</dbReference>
<dbReference type="NCBIfam" id="NF004624">
    <property type="entry name" value="PRK05964.1"/>
    <property type="match status" value="1"/>
</dbReference>
<sequence>MNIDNNHIWHPYNSLPSKTPILNVASTNKCTITLKDGRELVDGMSSWWSAIHGYNNQYLDDALKKQIDEMPHIMFGGLTHDPSIKLTKKLLKILPKGLEKVFYADSGSVSIEVALKTALLYQKARNKPNKKRFLSVFGGYHGDTLGAMSICDPINSMHSLYREYLPQNIFAKMPSINNDSDDIEDLEEKFQNYHEEIAGFIIEPIVQGAGGMRIYRPQYLKRARELCDKYDVLFIVDEIATGFGHTGKMFAVEHASVIPDIMTIGKALSGGYMSFGAMVCTGKISDTISSNPPYALMHGPTFMGNALACAVSLASIELLLNSDWQAKVKNIEAHLSNELGELKSLNIVKDVRVIGCIGVVELTTSEFANTLQSEVVKQGVWLRPFGKLLYTIPAYIISQEELYSITNTMKSVIKKVDSERN</sequence>
<comment type="function">
    <text evidence="9">Catalyzes the transfer of the alpha-amino group from S-adenosyl-L-methionine (SAM) to 7-keto-8-aminopelargonic acid (KAPA) to form 7,8-diaminopelargonic acid (DAPA). It is the only aminotransferase known to utilize SAM as an amino donor.</text>
</comment>
<dbReference type="GO" id="GO:0005737">
    <property type="term" value="C:cytoplasm"/>
    <property type="evidence" value="ECO:0007669"/>
    <property type="project" value="UniProtKB-SubCell"/>
</dbReference>
<evidence type="ECO:0000256" key="1">
    <source>
        <dbReference type="ARBA" id="ARBA00001933"/>
    </source>
</evidence>
<reference evidence="11" key="1">
    <citation type="submission" date="2020-01" db="EMBL/GenBank/DDBJ databases">
        <authorList>
            <person name="Meier V. D."/>
            <person name="Meier V D."/>
        </authorList>
    </citation>
    <scope>NUCLEOTIDE SEQUENCE</scope>
    <source>
        <strain evidence="11">HLG_WM_MAG_12</strain>
    </source>
</reference>
<protein>
    <recommendedName>
        <fullName evidence="9">Adenosylmethionine-8-amino-7-oxononanoate aminotransferase</fullName>
        <ecNumber evidence="9">2.6.1.62</ecNumber>
    </recommendedName>
    <alternativeName>
        <fullName evidence="9">7,8-diamino-pelargonic acid aminotransferase</fullName>
        <shortName evidence="9">DAPA AT</shortName>
        <shortName evidence="9">DAPA aminotransferase</shortName>
    </alternativeName>
    <alternativeName>
        <fullName evidence="9">7,8-diaminononanoate synthase</fullName>
        <shortName evidence="9">DANS</shortName>
    </alternativeName>
    <alternativeName>
        <fullName evidence="9">Diaminopelargonic acid synthase</fullName>
    </alternativeName>
</protein>
<dbReference type="SUPFAM" id="SSF53383">
    <property type="entry name" value="PLP-dependent transferases"/>
    <property type="match status" value="1"/>
</dbReference>
<dbReference type="InterPro" id="IPR015424">
    <property type="entry name" value="PyrdxlP-dep_Trfase"/>
</dbReference>
<dbReference type="InterPro" id="IPR015422">
    <property type="entry name" value="PyrdxlP-dep_Trfase_small"/>
</dbReference>
<comment type="cofactor">
    <cofactor evidence="1 9">
        <name>pyridoxal 5'-phosphate</name>
        <dbReference type="ChEBI" id="CHEBI:597326"/>
    </cofactor>
</comment>
<keyword evidence="5 9" id="KW-0949">S-adenosyl-L-methionine</keyword>
<feature type="site" description="Participates in the substrate recognition with KAPA and in a stacking interaction with the adenine ring of SAM" evidence="9">
    <location>
        <position position="12"/>
    </location>
</feature>
<dbReference type="Pfam" id="PF00202">
    <property type="entry name" value="Aminotran_3"/>
    <property type="match status" value="1"/>
</dbReference>
<keyword evidence="7 9" id="KW-0663">Pyridoxal phosphate</keyword>
<feature type="binding site" evidence="9">
    <location>
        <begin position="107"/>
        <end position="108"/>
    </location>
    <ligand>
        <name>pyridoxal 5'-phosphate</name>
        <dbReference type="ChEBI" id="CHEBI:597326"/>
    </ligand>
</feature>
<proteinExistence type="inferred from homology"/>
<dbReference type="UniPathway" id="UPA00078">
    <property type="reaction ID" value="UER00160"/>
</dbReference>
<keyword evidence="3 9" id="KW-0032">Aminotransferase</keyword>
<feature type="modified residue" description="N6-(pyridoxal phosphate)lysine" evidence="9">
    <location>
        <position position="266"/>
    </location>
</feature>
<feature type="binding site" evidence="9">
    <location>
        <position position="266"/>
    </location>
    <ligand>
        <name>substrate</name>
    </ligand>
</feature>
<dbReference type="GO" id="GO:0004015">
    <property type="term" value="F:adenosylmethionine-8-amino-7-oxononanoate transaminase activity"/>
    <property type="evidence" value="ECO:0007669"/>
    <property type="project" value="UniProtKB-UniRule"/>
</dbReference>
<keyword evidence="9" id="KW-0963">Cytoplasm</keyword>
<evidence type="ECO:0000256" key="3">
    <source>
        <dbReference type="ARBA" id="ARBA00022576"/>
    </source>
</evidence>
<dbReference type="AlphaFoldDB" id="A0A6S6SCM6"/>
<keyword evidence="4 9" id="KW-0808">Transferase</keyword>
<dbReference type="Gene3D" id="3.90.1150.10">
    <property type="entry name" value="Aspartate Aminotransferase, domain 1"/>
    <property type="match status" value="1"/>
</dbReference>
<evidence type="ECO:0000256" key="6">
    <source>
        <dbReference type="ARBA" id="ARBA00022756"/>
    </source>
</evidence>
<feature type="coiled-coil region" evidence="10">
    <location>
        <begin position="176"/>
        <end position="203"/>
    </location>
</feature>
<feature type="binding site" evidence="9">
    <location>
        <position position="383"/>
    </location>
    <ligand>
        <name>substrate</name>
    </ligand>
</feature>
<feature type="binding site" evidence="9">
    <location>
        <begin position="300"/>
        <end position="301"/>
    </location>
    <ligand>
        <name>pyridoxal 5'-phosphate</name>
        <dbReference type="ChEBI" id="CHEBI:597326"/>
    </ligand>
</feature>
<gene>
    <name evidence="9" type="primary">bioA</name>
    <name evidence="11" type="ORF">HELGO_WM38604</name>
</gene>
<evidence type="ECO:0000256" key="8">
    <source>
        <dbReference type="ARBA" id="ARBA00048449"/>
    </source>
</evidence>
<feature type="binding site" evidence="9">
    <location>
        <position position="299"/>
    </location>
    <ligand>
        <name>substrate</name>
    </ligand>
</feature>
<comment type="subcellular location">
    <subcellularLocation>
        <location evidence="9">Cytoplasm</location>
    </subcellularLocation>
</comment>
<feature type="binding site" evidence="9">
    <location>
        <position position="237"/>
    </location>
    <ligand>
        <name>pyridoxal 5'-phosphate</name>
        <dbReference type="ChEBI" id="CHEBI:597326"/>
    </ligand>
</feature>
<evidence type="ECO:0000256" key="2">
    <source>
        <dbReference type="ARBA" id="ARBA00005063"/>
    </source>
</evidence>
<accession>A0A6S6SCM6</accession>
<comment type="catalytic activity">
    <reaction evidence="8 9">
        <text>(8S)-8-amino-7-oxononanoate + S-adenosyl-L-methionine = S-adenosyl-4-methylsulfanyl-2-oxobutanoate + (7R,8S)-7,8-diammoniononanoate</text>
        <dbReference type="Rhea" id="RHEA:16861"/>
        <dbReference type="ChEBI" id="CHEBI:16490"/>
        <dbReference type="ChEBI" id="CHEBI:59789"/>
        <dbReference type="ChEBI" id="CHEBI:149468"/>
        <dbReference type="ChEBI" id="CHEBI:149469"/>
        <dbReference type="EC" id="2.6.1.62"/>
    </reaction>
</comment>
<evidence type="ECO:0000256" key="9">
    <source>
        <dbReference type="HAMAP-Rule" id="MF_00834"/>
    </source>
</evidence>
<dbReference type="PANTHER" id="PTHR42684:SF17">
    <property type="entry name" value="ADENOSYLMETHIONINE-8-AMINO-7-OXONONANOATE AMINOTRANSFERASE"/>
    <property type="match status" value="1"/>
</dbReference>
<dbReference type="InterPro" id="IPR005814">
    <property type="entry name" value="Aminotrans_3"/>
</dbReference>
<evidence type="ECO:0000256" key="7">
    <source>
        <dbReference type="ARBA" id="ARBA00022898"/>
    </source>
</evidence>
<dbReference type="NCBIfam" id="TIGR00508">
    <property type="entry name" value="bioA"/>
    <property type="match status" value="1"/>
</dbReference>
<comment type="subunit">
    <text evidence="9">Homodimer.</text>
</comment>
<comment type="pathway">
    <text evidence="2 9">Cofactor biosynthesis; biotin biosynthesis; 7,8-diaminononanoate from 8-amino-7-oxononanoate (SAM route): step 1/1.</text>
</comment>
<comment type="similarity">
    <text evidence="9">Belongs to the class-III pyridoxal-phosphate-dependent aminotransferase family. BioA subfamily.</text>
</comment>
<dbReference type="GO" id="GO:0009102">
    <property type="term" value="P:biotin biosynthetic process"/>
    <property type="evidence" value="ECO:0007669"/>
    <property type="project" value="UniProtKB-UniRule"/>
</dbReference>
<evidence type="ECO:0000256" key="10">
    <source>
        <dbReference type="SAM" id="Coils"/>
    </source>
</evidence>
<dbReference type="HAMAP" id="MF_00834">
    <property type="entry name" value="BioA"/>
    <property type="match status" value="1"/>
</dbReference>
<evidence type="ECO:0000313" key="11">
    <source>
        <dbReference type="EMBL" id="CAA6807696.1"/>
    </source>
</evidence>
<dbReference type="PROSITE" id="PS00600">
    <property type="entry name" value="AA_TRANSFER_CLASS_3"/>
    <property type="match status" value="1"/>
</dbReference>
<dbReference type="EMBL" id="CACVAW010000028">
    <property type="protein sequence ID" value="CAA6807696.1"/>
    <property type="molecule type" value="Genomic_DNA"/>
</dbReference>
<dbReference type="InterPro" id="IPR015421">
    <property type="entry name" value="PyrdxlP-dep_Trfase_major"/>
</dbReference>
<keyword evidence="6 9" id="KW-0093">Biotin biosynthesis</keyword>
<organism evidence="11">
    <name type="scientific">uncultured Campylobacterales bacterium</name>
    <dbReference type="NCBI Taxonomy" id="352960"/>
    <lineage>
        <taxon>Bacteria</taxon>
        <taxon>Pseudomonadati</taxon>
        <taxon>Campylobacterota</taxon>
        <taxon>Epsilonproteobacteria</taxon>
        <taxon>Campylobacterales</taxon>
        <taxon>environmental samples</taxon>
    </lineage>
</organism>
<dbReference type="CDD" id="cd00610">
    <property type="entry name" value="OAT_like"/>
    <property type="match status" value="1"/>
</dbReference>
<dbReference type="EC" id="2.6.1.62" evidence="9"/>
<feature type="binding site" evidence="9">
    <location>
        <position position="140"/>
    </location>
    <ligand>
        <name>substrate</name>
    </ligand>
</feature>
<dbReference type="FunFam" id="3.40.640.10:FF:000004">
    <property type="entry name" value="Acetylornithine aminotransferase"/>
    <property type="match status" value="1"/>
</dbReference>
<dbReference type="GO" id="GO:0030170">
    <property type="term" value="F:pyridoxal phosphate binding"/>
    <property type="evidence" value="ECO:0007669"/>
    <property type="project" value="UniProtKB-UniRule"/>
</dbReference>
<evidence type="ECO:0000256" key="5">
    <source>
        <dbReference type="ARBA" id="ARBA00022691"/>
    </source>
</evidence>
<keyword evidence="10" id="KW-0175">Coiled coil</keyword>
<dbReference type="InterPro" id="IPR005815">
    <property type="entry name" value="BioA"/>
</dbReference>
<dbReference type="Gene3D" id="3.40.640.10">
    <property type="entry name" value="Type I PLP-dependent aspartate aminotransferase-like (Major domain)"/>
    <property type="match status" value="1"/>
</dbReference>
<name>A0A6S6SCM6_9BACT</name>
<feature type="binding site" evidence="9">
    <location>
        <position position="47"/>
    </location>
    <ligand>
        <name>substrate</name>
    </ligand>
</feature>
<dbReference type="PANTHER" id="PTHR42684">
    <property type="entry name" value="ADENOSYLMETHIONINE-8-AMINO-7-OXONONANOATE AMINOTRANSFERASE"/>
    <property type="match status" value="1"/>
</dbReference>
<evidence type="ECO:0000256" key="4">
    <source>
        <dbReference type="ARBA" id="ARBA00022679"/>
    </source>
</evidence>